<dbReference type="Proteomes" id="UP000054988">
    <property type="component" value="Unassembled WGS sequence"/>
</dbReference>
<proteinExistence type="predicted"/>
<evidence type="ECO:0000313" key="2">
    <source>
        <dbReference type="Proteomes" id="UP000054988"/>
    </source>
</evidence>
<sequence length="140" mass="15601">MSVEDFLRNHHAVVRNRNGEEYHVFAVTGLPVFGDNQANYTVHIDIPIGPVILQLRGSIDLSTLQTDITAYIKAPIFPAIKCGDLKGNLIDGITIEFGISEIASGSITLYIKDGWLWIRFSVEIFGKKFEADFKLIPLPI</sequence>
<evidence type="ECO:0000313" key="1">
    <source>
        <dbReference type="EMBL" id="KTB37944.1"/>
    </source>
</evidence>
<dbReference type="AlphaFoldDB" id="A0A0W0FNR9"/>
<dbReference type="EMBL" id="LATX01001799">
    <property type="protein sequence ID" value="KTB37944.1"/>
    <property type="molecule type" value="Genomic_DNA"/>
</dbReference>
<name>A0A0W0FNR9_MONRR</name>
<protein>
    <submittedName>
        <fullName evidence="1">Uncharacterized protein</fullName>
    </submittedName>
</protein>
<comment type="caution">
    <text evidence="1">The sequence shown here is derived from an EMBL/GenBank/DDBJ whole genome shotgun (WGS) entry which is preliminary data.</text>
</comment>
<accession>A0A0W0FNR9</accession>
<organism evidence="1 2">
    <name type="scientific">Moniliophthora roreri</name>
    <name type="common">Frosty pod rot fungus</name>
    <name type="synonym">Monilia roreri</name>
    <dbReference type="NCBI Taxonomy" id="221103"/>
    <lineage>
        <taxon>Eukaryota</taxon>
        <taxon>Fungi</taxon>
        <taxon>Dikarya</taxon>
        <taxon>Basidiomycota</taxon>
        <taxon>Agaricomycotina</taxon>
        <taxon>Agaricomycetes</taxon>
        <taxon>Agaricomycetidae</taxon>
        <taxon>Agaricales</taxon>
        <taxon>Marasmiineae</taxon>
        <taxon>Marasmiaceae</taxon>
        <taxon>Moniliophthora</taxon>
    </lineage>
</organism>
<gene>
    <name evidence="1" type="ORF">WG66_9473</name>
</gene>
<reference evidence="1 2" key="1">
    <citation type="submission" date="2015-12" db="EMBL/GenBank/DDBJ databases">
        <title>Draft genome sequence of Moniliophthora roreri, the causal agent of frosty pod rot of cacao.</title>
        <authorList>
            <person name="Aime M.C."/>
            <person name="Diaz-Valderrama J.R."/>
            <person name="Kijpornyongpan T."/>
            <person name="Phillips-Mora W."/>
        </authorList>
    </citation>
    <scope>NUCLEOTIDE SEQUENCE [LARGE SCALE GENOMIC DNA]</scope>
    <source>
        <strain evidence="1 2">MCA 2952</strain>
    </source>
</reference>